<dbReference type="STRING" id="1121881.SAMN02745225_01115"/>
<dbReference type="GO" id="GO:0046872">
    <property type="term" value="F:metal ion binding"/>
    <property type="evidence" value="ECO:0007669"/>
    <property type="project" value="UniProtKB-KW"/>
</dbReference>
<dbReference type="SMART" id="SM01007">
    <property type="entry name" value="Aldolase_II"/>
    <property type="match status" value="1"/>
</dbReference>
<dbReference type="Pfam" id="PF00596">
    <property type="entry name" value="Aldolase_II"/>
    <property type="match status" value="1"/>
</dbReference>
<dbReference type="InterPro" id="IPR050197">
    <property type="entry name" value="Aldolase_class_II_sugar_metab"/>
</dbReference>
<dbReference type="EMBL" id="FQUL01000012">
    <property type="protein sequence ID" value="SHE60866.1"/>
    <property type="molecule type" value="Genomic_DNA"/>
</dbReference>
<evidence type="ECO:0000259" key="3">
    <source>
        <dbReference type="SMART" id="SM01007"/>
    </source>
</evidence>
<protein>
    <submittedName>
        <fullName evidence="4">L-fuculose-phosphate aldolase</fullName>
    </submittedName>
</protein>
<evidence type="ECO:0000256" key="2">
    <source>
        <dbReference type="ARBA" id="ARBA00023239"/>
    </source>
</evidence>
<dbReference type="GO" id="GO:0019323">
    <property type="term" value="P:pentose catabolic process"/>
    <property type="evidence" value="ECO:0007669"/>
    <property type="project" value="TreeGrafter"/>
</dbReference>
<dbReference type="GO" id="GO:0016832">
    <property type="term" value="F:aldehyde-lyase activity"/>
    <property type="evidence" value="ECO:0007669"/>
    <property type="project" value="TreeGrafter"/>
</dbReference>
<evidence type="ECO:0000256" key="1">
    <source>
        <dbReference type="ARBA" id="ARBA00022723"/>
    </source>
</evidence>
<dbReference type="PANTHER" id="PTHR22789:SF0">
    <property type="entry name" value="3-OXO-TETRONATE 4-PHOSPHATE DECARBOXYLASE-RELATED"/>
    <property type="match status" value="1"/>
</dbReference>
<dbReference type="RefSeq" id="WP_178138719.1">
    <property type="nucleotide sequence ID" value="NZ_FQUL01000012.1"/>
</dbReference>
<organism evidence="4 5">
    <name type="scientific">Ferrithrix thermotolerans DSM 19514</name>
    <dbReference type="NCBI Taxonomy" id="1121881"/>
    <lineage>
        <taxon>Bacteria</taxon>
        <taxon>Bacillati</taxon>
        <taxon>Actinomycetota</taxon>
        <taxon>Acidimicrobiia</taxon>
        <taxon>Acidimicrobiales</taxon>
        <taxon>Acidimicrobiaceae</taxon>
        <taxon>Ferrithrix</taxon>
    </lineage>
</organism>
<evidence type="ECO:0000313" key="4">
    <source>
        <dbReference type="EMBL" id="SHE60866.1"/>
    </source>
</evidence>
<sequence>MANEEVVRELLGLRDRVVNSTILTPSKHLNLSARVSLDTFLIGTKGGAMDLDENSFALVNLDAEVLEGSVEPTNAEILTMHAAVYSNLETANCVLHTHSPHATAFALAHKEIPSRYEALLRFGQASPVPVAKWGPRGSKESIEGIVDAIKADNTIKGVLLANHGVLVFGSSVSETASIAFAIEEAAAAELAAAALGGGVDFPEGALQRVRESMARVRH</sequence>
<dbReference type="AlphaFoldDB" id="A0A1M4UVU7"/>
<dbReference type="InterPro" id="IPR036409">
    <property type="entry name" value="Aldolase_II/adducin_N_sf"/>
</dbReference>
<dbReference type="Proteomes" id="UP000184295">
    <property type="component" value="Unassembled WGS sequence"/>
</dbReference>
<accession>A0A1M4UVU7</accession>
<proteinExistence type="predicted"/>
<dbReference type="PANTHER" id="PTHR22789">
    <property type="entry name" value="FUCULOSE PHOSPHATE ALDOLASE"/>
    <property type="match status" value="1"/>
</dbReference>
<reference evidence="5" key="1">
    <citation type="submission" date="2016-11" db="EMBL/GenBank/DDBJ databases">
        <authorList>
            <person name="Varghese N."/>
            <person name="Submissions S."/>
        </authorList>
    </citation>
    <scope>NUCLEOTIDE SEQUENCE [LARGE SCALE GENOMIC DNA]</scope>
    <source>
        <strain evidence="5">DSM 19514</strain>
    </source>
</reference>
<dbReference type="GO" id="GO:0005829">
    <property type="term" value="C:cytosol"/>
    <property type="evidence" value="ECO:0007669"/>
    <property type="project" value="TreeGrafter"/>
</dbReference>
<keyword evidence="5" id="KW-1185">Reference proteome</keyword>
<name>A0A1M4UVU7_9ACTN</name>
<keyword evidence="1" id="KW-0479">Metal-binding</keyword>
<feature type="domain" description="Class II aldolase/adducin N-terminal" evidence="3">
    <location>
        <begin position="8"/>
        <end position="190"/>
    </location>
</feature>
<evidence type="ECO:0000313" key="5">
    <source>
        <dbReference type="Proteomes" id="UP000184295"/>
    </source>
</evidence>
<keyword evidence="2" id="KW-0456">Lyase</keyword>
<dbReference type="InterPro" id="IPR001303">
    <property type="entry name" value="Aldolase_II/adducin_N"/>
</dbReference>
<gene>
    <name evidence="4" type="ORF">SAMN02745225_01115</name>
</gene>
<dbReference type="Gene3D" id="3.40.225.10">
    <property type="entry name" value="Class II aldolase/adducin N-terminal domain"/>
    <property type="match status" value="1"/>
</dbReference>
<dbReference type="SUPFAM" id="SSF53639">
    <property type="entry name" value="AraD/HMP-PK domain-like"/>
    <property type="match status" value="1"/>
</dbReference>